<name>A0A1B6ITK1_9HEMI</name>
<feature type="non-terminal residue" evidence="1">
    <location>
        <position position="171"/>
    </location>
</feature>
<gene>
    <name evidence="1" type="ORF">g.59208</name>
</gene>
<organism evidence="1">
    <name type="scientific">Homalodisca liturata</name>
    <dbReference type="NCBI Taxonomy" id="320908"/>
    <lineage>
        <taxon>Eukaryota</taxon>
        <taxon>Metazoa</taxon>
        <taxon>Ecdysozoa</taxon>
        <taxon>Arthropoda</taxon>
        <taxon>Hexapoda</taxon>
        <taxon>Insecta</taxon>
        <taxon>Pterygota</taxon>
        <taxon>Neoptera</taxon>
        <taxon>Paraneoptera</taxon>
        <taxon>Hemiptera</taxon>
        <taxon>Auchenorrhyncha</taxon>
        <taxon>Membracoidea</taxon>
        <taxon>Cicadellidae</taxon>
        <taxon>Cicadellinae</taxon>
        <taxon>Proconiini</taxon>
        <taxon>Homalodisca</taxon>
    </lineage>
</organism>
<accession>A0A1B6ITK1</accession>
<reference evidence="1" key="1">
    <citation type="submission" date="2015-11" db="EMBL/GenBank/DDBJ databases">
        <title>De novo transcriptome assembly of four potential Pierce s Disease insect vectors from Arizona vineyards.</title>
        <authorList>
            <person name="Tassone E.E."/>
        </authorList>
    </citation>
    <scope>NUCLEOTIDE SEQUENCE</scope>
</reference>
<evidence type="ECO:0000313" key="1">
    <source>
        <dbReference type="EMBL" id="JAS90237.1"/>
    </source>
</evidence>
<dbReference type="EMBL" id="GECU01017469">
    <property type="protein sequence ID" value="JAS90237.1"/>
    <property type="molecule type" value="Transcribed_RNA"/>
</dbReference>
<protein>
    <submittedName>
        <fullName evidence="1">Uncharacterized protein</fullName>
    </submittedName>
</protein>
<feature type="non-terminal residue" evidence="1">
    <location>
        <position position="1"/>
    </location>
</feature>
<dbReference type="AlphaFoldDB" id="A0A1B6ITK1"/>
<proteinExistence type="predicted"/>
<sequence>KGKDGMEEDVSVNADGQGGFKAGARKFLSNLVGAVAGSSLTEDAKMSGLVEKRQTTSGPGFYFELIPVSQNRVEKGMLILYRGKCYTHELRFEKCSYDDYWDLGPRFFWTIYPTSNRLYLDKLKSFIEKSEEKMRKLDSLYCVKIDRCPPRVVCKPVVENGCPPQASRRSV</sequence>